<dbReference type="InterPro" id="IPR013551">
    <property type="entry name" value="YicC-like_C"/>
</dbReference>
<gene>
    <name evidence="8" type="ORF">BTE48_15800</name>
</gene>
<reference evidence="8 9" key="1">
    <citation type="submission" date="2017-01" db="EMBL/GenBank/DDBJ databases">
        <title>Genome Sequencing of a Marine Spirillum, Oceanospirillum multiglobuliferum ATCC 33336, from Japan.</title>
        <authorList>
            <person name="Carney J.G."/>
            <person name="Trachtenberg A.M."/>
            <person name="Rheaume B.A."/>
            <person name="Linnane J.D."/>
            <person name="Pitts N.L."/>
            <person name="Mykles D.L."/>
            <person name="Maclea K.S."/>
        </authorList>
    </citation>
    <scope>NUCLEOTIDE SEQUENCE [LARGE SCALE GENOMIC DNA]</scope>
    <source>
        <strain evidence="8 9">ATCC 33336</strain>
    </source>
</reference>
<dbReference type="InterPro" id="IPR013527">
    <property type="entry name" value="YicC-like_N"/>
</dbReference>
<organism evidence="8 9">
    <name type="scientific">Oceanospirillum multiglobuliferum</name>
    <dbReference type="NCBI Taxonomy" id="64969"/>
    <lineage>
        <taxon>Bacteria</taxon>
        <taxon>Pseudomonadati</taxon>
        <taxon>Pseudomonadota</taxon>
        <taxon>Gammaproteobacteria</taxon>
        <taxon>Oceanospirillales</taxon>
        <taxon>Oceanospirillaceae</taxon>
        <taxon>Oceanospirillum</taxon>
    </lineage>
</organism>
<evidence type="ECO:0000313" key="9">
    <source>
        <dbReference type="Proteomes" id="UP000191418"/>
    </source>
</evidence>
<evidence type="ECO:0000256" key="3">
    <source>
        <dbReference type="ARBA" id="ARBA00022759"/>
    </source>
</evidence>
<dbReference type="OrthoDB" id="9771229at2"/>
<name>A0A1T4SIF8_9GAMM</name>
<keyword evidence="9" id="KW-1185">Reference proteome</keyword>
<proteinExistence type="inferred from homology"/>
<evidence type="ECO:0000313" key="8">
    <source>
        <dbReference type="EMBL" id="OPX54148.1"/>
    </source>
</evidence>
<evidence type="ECO:0000256" key="1">
    <source>
        <dbReference type="ARBA" id="ARBA00001968"/>
    </source>
</evidence>
<comment type="cofactor">
    <cofactor evidence="1">
        <name>a divalent metal cation</name>
        <dbReference type="ChEBI" id="CHEBI:60240"/>
    </cofactor>
</comment>
<dbReference type="PANTHER" id="PTHR30636">
    <property type="entry name" value="UPF0701 PROTEIN YICC"/>
    <property type="match status" value="1"/>
</dbReference>
<evidence type="ECO:0000256" key="5">
    <source>
        <dbReference type="ARBA" id="ARBA00035648"/>
    </source>
</evidence>
<dbReference type="AlphaFoldDB" id="A0A1T4SIF8"/>
<accession>A0A1T4SIF8</accession>
<dbReference type="NCBIfam" id="TIGR00255">
    <property type="entry name" value="YicC/YloC family endoribonuclease"/>
    <property type="match status" value="1"/>
</dbReference>
<dbReference type="GO" id="GO:0004521">
    <property type="term" value="F:RNA endonuclease activity"/>
    <property type="evidence" value="ECO:0007669"/>
    <property type="project" value="InterPro"/>
</dbReference>
<dbReference type="Proteomes" id="UP000191418">
    <property type="component" value="Unassembled WGS sequence"/>
</dbReference>
<comment type="similarity">
    <text evidence="5">Belongs to the YicC/YloC family.</text>
</comment>
<dbReference type="GO" id="GO:0016787">
    <property type="term" value="F:hydrolase activity"/>
    <property type="evidence" value="ECO:0007669"/>
    <property type="project" value="UniProtKB-KW"/>
</dbReference>
<evidence type="ECO:0000259" key="7">
    <source>
        <dbReference type="Pfam" id="PF08340"/>
    </source>
</evidence>
<dbReference type="EMBL" id="MTSM01000037">
    <property type="protein sequence ID" value="OPX54148.1"/>
    <property type="molecule type" value="Genomic_DNA"/>
</dbReference>
<protein>
    <submittedName>
        <fullName evidence="8">YicC family protein</fullName>
    </submittedName>
</protein>
<dbReference type="InterPro" id="IPR005229">
    <property type="entry name" value="YicC/YloC-like"/>
</dbReference>
<sequence>MTHSMTAFTRQEAQHTWGTLSWEIRSVNQRFLEPHFRLPDTLRDLEPALRDLQRKQLNRGKVESTLRFQPAQANDQLSINEALVKQLAVAAEAISSQLQDPAKINPLQLMQWPGVLQNQEIDPEQIKAAALELYQQALTDLIHHRAREGDDLAQLINQRLDGIDAIVQQVREALPGILERQRQQILDKLASIKDELDPSRIEQEMVMLANKTDVAEVRRVLKQKDPVGRRLDFLMQELNREANTLGSKSIVTETTQCAVELKVLIEQMREQVQNIE</sequence>
<feature type="domain" description="Endoribonuclease YicC-like N-terminal" evidence="6">
    <location>
        <begin position="3"/>
        <end position="153"/>
    </location>
</feature>
<keyword evidence="4" id="KW-0378">Hydrolase</keyword>
<dbReference type="RefSeq" id="WP_078746600.1">
    <property type="nucleotide sequence ID" value="NZ_FUXG01000034.1"/>
</dbReference>
<dbReference type="Pfam" id="PF08340">
    <property type="entry name" value="YicC-like_C"/>
    <property type="match status" value="1"/>
</dbReference>
<keyword evidence="2" id="KW-0540">Nuclease</keyword>
<dbReference type="Pfam" id="PF03755">
    <property type="entry name" value="YicC-like_N"/>
    <property type="match status" value="1"/>
</dbReference>
<evidence type="ECO:0000256" key="2">
    <source>
        <dbReference type="ARBA" id="ARBA00022722"/>
    </source>
</evidence>
<feature type="domain" description="Endoribonuclease YicC-like C-terminal" evidence="7">
    <location>
        <begin position="171"/>
        <end position="276"/>
    </location>
</feature>
<dbReference type="STRING" id="64969.SAMN02745127_03097"/>
<comment type="caution">
    <text evidence="8">The sequence shown here is derived from an EMBL/GenBank/DDBJ whole genome shotgun (WGS) entry which is preliminary data.</text>
</comment>
<keyword evidence="3" id="KW-0255">Endonuclease</keyword>
<evidence type="ECO:0000256" key="4">
    <source>
        <dbReference type="ARBA" id="ARBA00022801"/>
    </source>
</evidence>
<dbReference type="PANTHER" id="PTHR30636:SF3">
    <property type="entry name" value="UPF0701 PROTEIN YICC"/>
    <property type="match status" value="1"/>
</dbReference>
<evidence type="ECO:0000259" key="6">
    <source>
        <dbReference type="Pfam" id="PF03755"/>
    </source>
</evidence>